<dbReference type="InterPro" id="IPR013806">
    <property type="entry name" value="Kringle-like"/>
</dbReference>
<dbReference type="GO" id="GO:0012505">
    <property type="term" value="C:endomembrane system"/>
    <property type="evidence" value="ECO:0007669"/>
    <property type="project" value="UniProtKB-SubCell"/>
</dbReference>
<evidence type="ECO:0000256" key="10">
    <source>
        <dbReference type="PROSITE-ProRule" id="PRU00124"/>
    </source>
</evidence>
<keyword evidence="14" id="KW-1185">Reference proteome</keyword>
<dbReference type="PANTHER" id="PTHR24270">
    <property type="entry name" value="LOW-DENSITY LIPOPROTEIN RECEPTOR-RELATED"/>
    <property type="match status" value="1"/>
</dbReference>
<dbReference type="Proteomes" id="UP001208570">
    <property type="component" value="Unassembled WGS sequence"/>
</dbReference>
<keyword evidence="8 10" id="KW-1015">Disulfide bond</keyword>
<evidence type="ECO:0000256" key="4">
    <source>
        <dbReference type="ARBA" id="ARBA00022692"/>
    </source>
</evidence>
<evidence type="ECO:0000313" key="14">
    <source>
        <dbReference type="Proteomes" id="UP001208570"/>
    </source>
</evidence>
<evidence type="ECO:0000256" key="5">
    <source>
        <dbReference type="ARBA" id="ARBA00022737"/>
    </source>
</evidence>
<evidence type="ECO:0000256" key="8">
    <source>
        <dbReference type="ARBA" id="ARBA00023157"/>
    </source>
</evidence>
<reference evidence="13" key="1">
    <citation type="journal article" date="2023" name="Mol. Biol. Evol.">
        <title>Third-Generation Sequencing Reveals the Adaptive Role of the Epigenome in Three Deep-Sea Polychaetes.</title>
        <authorList>
            <person name="Perez M."/>
            <person name="Aroh O."/>
            <person name="Sun Y."/>
            <person name="Lan Y."/>
            <person name="Juniper S.K."/>
            <person name="Young C.R."/>
            <person name="Angers B."/>
            <person name="Qian P.Y."/>
        </authorList>
    </citation>
    <scope>NUCLEOTIDE SEQUENCE</scope>
    <source>
        <strain evidence="13">P08H-3</strain>
    </source>
</reference>
<dbReference type="AlphaFoldDB" id="A0AAD9IVW0"/>
<dbReference type="SMART" id="SM00130">
    <property type="entry name" value="KR"/>
    <property type="match status" value="1"/>
</dbReference>
<feature type="disulfide bond" evidence="10">
    <location>
        <begin position="83"/>
        <end position="95"/>
    </location>
</feature>
<dbReference type="InterPro" id="IPR050685">
    <property type="entry name" value="LDLR"/>
</dbReference>
<dbReference type="PROSITE" id="PS50060">
    <property type="entry name" value="MAM_2"/>
    <property type="match status" value="1"/>
</dbReference>
<dbReference type="CDD" id="cd00112">
    <property type="entry name" value="LDLa"/>
    <property type="match status" value="1"/>
</dbReference>
<dbReference type="InterPro" id="IPR023415">
    <property type="entry name" value="LDLR_class-A_CS"/>
</dbReference>
<dbReference type="Pfam" id="PF00057">
    <property type="entry name" value="Ldl_recept_a"/>
    <property type="match status" value="1"/>
</dbReference>
<keyword evidence="6" id="KW-1133">Transmembrane helix</keyword>
<dbReference type="SUPFAM" id="SSF57424">
    <property type="entry name" value="LDL receptor-like module"/>
    <property type="match status" value="1"/>
</dbReference>
<evidence type="ECO:0000256" key="1">
    <source>
        <dbReference type="ARBA" id="ARBA00004167"/>
    </source>
</evidence>
<dbReference type="Pfam" id="PF00629">
    <property type="entry name" value="MAM"/>
    <property type="match status" value="1"/>
</dbReference>
<dbReference type="InterPro" id="IPR013320">
    <property type="entry name" value="ConA-like_dom_sf"/>
</dbReference>
<evidence type="ECO:0000259" key="12">
    <source>
        <dbReference type="PROSITE" id="PS50070"/>
    </source>
</evidence>
<dbReference type="InterPro" id="IPR000001">
    <property type="entry name" value="Kringle"/>
</dbReference>
<dbReference type="PROSITE" id="PS01209">
    <property type="entry name" value="LDLRA_1"/>
    <property type="match status" value="1"/>
</dbReference>
<comment type="caution">
    <text evidence="9">Lacks conserved residue(s) required for the propagation of feature annotation.</text>
</comment>
<feature type="domain" description="Kringle" evidence="12">
    <location>
        <begin position="6"/>
        <end position="81"/>
    </location>
</feature>
<dbReference type="Gene3D" id="4.10.400.10">
    <property type="entry name" value="Low-density Lipoprotein Receptor"/>
    <property type="match status" value="1"/>
</dbReference>
<dbReference type="InterPro" id="IPR036055">
    <property type="entry name" value="LDL_receptor-like_sf"/>
</dbReference>
<keyword evidence="4" id="KW-0812">Transmembrane</keyword>
<comment type="subcellular location">
    <subcellularLocation>
        <location evidence="2">Endomembrane system</location>
    </subcellularLocation>
    <subcellularLocation>
        <location evidence="1">Membrane</location>
        <topology evidence="1">Single-pass membrane protein</topology>
    </subcellularLocation>
</comment>
<dbReference type="SMART" id="SM00192">
    <property type="entry name" value="LDLa"/>
    <property type="match status" value="1"/>
</dbReference>
<name>A0AAD9IVW0_9ANNE</name>
<evidence type="ECO:0000259" key="11">
    <source>
        <dbReference type="PROSITE" id="PS50060"/>
    </source>
</evidence>
<keyword evidence="7" id="KW-0472">Membrane</keyword>
<dbReference type="PROSITE" id="PS50068">
    <property type="entry name" value="LDLRA_2"/>
    <property type="match status" value="1"/>
</dbReference>
<dbReference type="InterPro" id="IPR038178">
    <property type="entry name" value="Kringle_sf"/>
</dbReference>
<keyword evidence="5" id="KW-0677">Repeat</keyword>
<dbReference type="GO" id="GO:0005886">
    <property type="term" value="C:plasma membrane"/>
    <property type="evidence" value="ECO:0007669"/>
    <property type="project" value="TreeGrafter"/>
</dbReference>
<feature type="domain" description="MAM" evidence="11">
    <location>
        <begin position="124"/>
        <end position="206"/>
    </location>
</feature>
<gene>
    <name evidence="13" type="ORF">LSH36_1020g00003</name>
</gene>
<dbReference type="Gene3D" id="2.60.120.200">
    <property type="match status" value="1"/>
</dbReference>
<dbReference type="SUPFAM" id="SSF57440">
    <property type="entry name" value="Kringle-like"/>
    <property type="match status" value="1"/>
</dbReference>
<accession>A0AAD9IVW0</accession>
<proteinExistence type="predicted"/>
<dbReference type="Pfam" id="PF00051">
    <property type="entry name" value="Kringle"/>
    <property type="match status" value="1"/>
</dbReference>
<sequence length="227" mass="25572">MRTRGGMDYLGKMSTDAEGRDCYPWSLSMPSERFSKTVNFDVERSRNYCRNIGGTYLGKPNCLVSSSRGTFIYSECAIDYCECSNTQYRCKSGLCIPLSLICNGLADCDDGSDEDVPCVSSNTVSCTFNENYVCGYNQPVDIYLQWTRIKGRGLNSVSPRAGRDGTSIGYYLLIDSSVPPTNKQTVIFTPIHDYTRPTSLQFYLYMGDKDKNAMLQVIQIMKYAHCW</sequence>
<keyword evidence="3 9" id="KW-0420">Kringle</keyword>
<evidence type="ECO:0000256" key="6">
    <source>
        <dbReference type="ARBA" id="ARBA00022989"/>
    </source>
</evidence>
<dbReference type="EMBL" id="JAODUP010001020">
    <property type="protein sequence ID" value="KAK2141912.1"/>
    <property type="molecule type" value="Genomic_DNA"/>
</dbReference>
<evidence type="ECO:0000256" key="9">
    <source>
        <dbReference type="PROSITE-ProRule" id="PRU00121"/>
    </source>
</evidence>
<organism evidence="13 14">
    <name type="scientific">Paralvinella palmiformis</name>
    <dbReference type="NCBI Taxonomy" id="53620"/>
    <lineage>
        <taxon>Eukaryota</taxon>
        <taxon>Metazoa</taxon>
        <taxon>Spiralia</taxon>
        <taxon>Lophotrochozoa</taxon>
        <taxon>Annelida</taxon>
        <taxon>Polychaeta</taxon>
        <taxon>Sedentaria</taxon>
        <taxon>Canalipalpata</taxon>
        <taxon>Terebellida</taxon>
        <taxon>Terebelliformia</taxon>
        <taxon>Alvinellidae</taxon>
        <taxon>Paralvinella</taxon>
    </lineage>
</organism>
<dbReference type="PROSITE" id="PS50070">
    <property type="entry name" value="KRINGLE_2"/>
    <property type="match status" value="1"/>
</dbReference>
<evidence type="ECO:0000256" key="2">
    <source>
        <dbReference type="ARBA" id="ARBA00004308"/>
    </source>
</evidence>
<dbReference type="GO" id="GO:0016192">
    <property type="term" value="P:vesicle-mediated transport"/>
    <property type="evidence" value="ECO:0007669"/>
    <property type="project" value="UniProtKB-ARBA"/>
</dbReference>
<comment type="caution">
    <text evidence="13">The sequence shown here is derived from an EMBL/GenBank/DDBJ whole genome shotgun (WGS) entry which is preliminary data.</text>
</comment>
<feature type="disulfide bond" evidence="10">
    <location>
        <begin position="90"/>
        <end position="108"/>
    </location>
</feature>
<evidence type="ECO:0000256" key="3">
    <source>
        <dbReference type="ARBA" id="ARBA00022572"/>
    </source>
</evidence>
<dbReference type="InterPro" id="IPR002172">
    <property type="entry name" value="LDrepeatLR_classA_rpt"/>
</dbReference>
<evidence type="ECO:0000313" key="13">
    <source>
        <dbReference type="EMBL" id="KAK2141912.1"/>
    </source>
</evidence>
<evidence type="ECO:0000256" key="7">
    <source>
        <dbReference type="ARBA" id="ARBA00023136"/>
    </source>
</evidence>
<dbReference type="SUPFAM" id="SSF49899">
    <property type="entry name" value="Concanavalin A-like lectins/glucanases"/>
    <property type="match status" value="1"/>
</dbReference>
<protein>
    <submittedName>
        <fullName evidence="13">Uncharacterized protein</fullName>
    </submittedName>
</protein>
<dbReference type="Gene3D" id="2.40.20.10">
    <property type="entry name" value="Plasminogen Kringle 4"/>
    <property type="match status" value="1"/>
</dbReference>
<dbReference type="InterPro" id="IPR000998">
    <property type="entry name" value="MAM_dom"/>
</dbReference>